<feature type="binding site" evidence="9">
    <location>
        <begin position="21"/>
        <end position="23"/>
    </location>
    <ligand>
        <name>substrate</name>
    </ligand>
</feature>
<evidence type="ECO:0000256" key="6">
    <source>
        <dbReference type="ARBA" id="ARBA00022741"/>
    </source>
</evidence>
<dbReference type="EC" id="2.7.2.3" evidence="4 9"/>
<feature type="binding site" evidence="9">
    <location>
        <position position="113"/>
    </location>
    <ligand>
        <name>substrate</name>
    </ligand>
</feature>
<evidence type="ECO:0000256" key="10">
    <source>
        <dbReference type="RuleBase" id="RU000532"/>
    </source>
</evidence>
<evidence type="ECO:0000256" key="8">
    <source>
        <dbReference type="ARBA" id="ARBA00022840"/>
    </source>
</evidence>
<dbReference type="PRINTS" id="PR00477">
    <property type="entry name" value="PHGLYCKINASE"/>
</dbReference>
<keyword evidence="6 9" id="KW-0547">Nucleotide-binding</keyword>
<gene>
    <name evidence="9" type="primary">pgk</name>
    <name evidence="11" type="ORF">ORQ98_16925</name>
</gene>
<organism evidence="11 12">
    <name type="scientific">Spartinivicinus poritis</name>
    <dbReference type="NCBI Taxonomy" id="2994640"/>
    <lineage>
        <taxon>Bacteria</taxon>
        <taxon>Pseudomonadati</taxon>
        <taxon>Pseudomonadota</taxon>
        <taxon>Gammaproteobacteria</taxon>
        <taxon>Oceanospirillales</taxon>
        <taxon>Zooshikellaceae</taxon>
        <taxon>Spartinivicinus</taxon>
    </lineage>
</organism>
<reference evidence="11 12" key="1">
    <citation type="submission" date="2022-11" db="EMBL/GenBank/DDBJ databases">
        <title>Spartinivicinus poritis sp. nov., isolated from scleractinian coral Porites lutea.</title>
        <authorList>
            <person name="Zhang G."/>
            <person name="Cai L."/>
            <person name="Wei Q."/>
        </authorList>
    </citation>
    <scope>NUCLEOTIDE SEQUENCE [LARGE SCALE GENOMIC DNA]</scope>
    <source>
        <strain evidence="11 12">A2-2</strain>
    </source>
</reference>
<feature type="binding site" evidence="9">
    <location>
        <begin position="340"/>
        <end position="343"/>
    </location>
    <ligand>
        <name>ATP</name>
        <dbReference type="ChEBI" id="CHEBI:30616"/>
    </ligand>
</feature>
<evidence type="ECO:0000256" key="5">
    <source>
        <dbReference type="ARBA" id="ARBA00022679"/>
    </source>
</evidence>
<evidence type="ECO:0000256" key="7">
    <source>
        <dbReference type="ARBA" id="ARBA00022777"/>
    </source>
</evidence>
<comment type="pathway">
    <text evidence="9">Carbohydrate degradation; glycolysis; pyruvate from D-glyceraldehyde 3-phosphate: step 2/5.</text>
</comment>
<comment type="catalytic activity">
    <reaction evidence="1 9 10">
        <text>(2R)-3-phosphoglycerate + ATP = (2R)-3-phospho-glyceroyl phosphate + ADP</text>
        <dbReference type="Rhea" id="RHEA:14801"/>
        <dbReference type="ChEBI" id="CHEBI:30616"/>
        <dbReference type="ChEBI" id="CHEBI:57604"/>
        <dbReference type="ChEBI" id="CHEBI:58272"/>
        <dbReference type="ChEBI" id="CHEBI:456216"/>
        <dbReference type="EC" id="2.7.2.3"/>
    </reaction>
</comment>
<evidence type="ECO:0000256" key="3">
    <source>
        <dbReference type="ARBA" id="ARBA00011245"/>
    </source>
</evidence>
<sequence length="390" mass="41338">MAVIQMKDLDLAGKRVLIREDLNVPVKEGKVTSDARICAALPTIQQAVEAGAKVLVMSHLGRPTEGEFAEEYSLAPVADYLAKLLDKPVRLERDWLNGVELEAGEVVLLENVRFNQGEKKNDDQLAKQMASLCDVYVMDAFGTAHRAQASTHGVAKYAPVACAGPLLVNELDALGKALDNPEKPLVAIVGGSKVSTKLTVLESLAKVADKIIVGGGIANTFLAAAGHPVGKSLYEADLIPEAKKLMEQTDIPLPVDVVTGKEFSESAAAELKGVSDVAEDDMIFDVGPQTSQQFNTILADANTIIWNGPVGVFEFDQFGEGTKALSLAIADSAAFSIAGGGDTLAAVDKYGIKQQVSYISTGGGAFLEYVEGKTLPAVAILEERAKERRS</sequence>
<dbReference type="EMBL" id="JAPMOU010000022">
    <property type="protein sequence ID" value="MDE1463639.1"/>
    <property type="molecule type" value="Genomic_DNA"/>
</dbReference>
<feature type="binding site" evidence="9">
    <location>
        <position position="36"/>
    </location>
    <ligand>
        <name>substrate</name>
    </ligand>
</feature>
<keyword evidence="7 9" id="KW-0418">Kinase</keyword>
<dbReference type="Pfam" id="PF00162">
    <property type="entry name" value="PGK"/>
    <property type="match status" value="1"/>
</dbReference>
<evidence type="ECO:0000313" key="11">
    <source>
        <dbReference type="EMBL" id="MDE1463639.1"/>
    </source>
</evidence>
<dbReference type="InterPro" id="IPR015824">
    <property type="entry name" value="Phosphoglycerate_kinase_N"/>
</dbReference>
<dbReference type="RefSeq" id="WP_274689971.1">
    <property type="nucleotide sequence ID" value="NZ_JAPMOU010000022.1"/>
</dbReference>
<dbReference type="InterPro" id="IPR015911">
    <property type="entry name" value="Phosphoglycerate_kinase_CS"/>
</dbReference>
<evidence type="ECO:0000256" key="4">
    <source>
        <dbReference type="ARBA" id="ARBA00013061"/>
    </source>
</evidence>
<dbReference type="Proteomes" id="UP001528823">
    <property type="component" value="Unassembled WGS sequence"/>
</dbReference>
<feature type="binding site" evidence="9">
    <location>
        <position position="314"/>
    </location>
    <ligand>
        <name>ATP</name>
        <dbReference type="ChEBI" id="CHEBI:30616"/>
    </ligand>
</feature>
<keyword evidence="5 9" id="KW-0808">Transferase</keyword>
<evidence type="ECO:0000256" key="9">
    <source>
        <dbReference type="HAMAP-Rule" id="MF_00145"/>
    </source>
</evidence>
<feature type="binding site" evidence="9">
    <location>
        <position position="146"/>
    </location>
    <ligand>
        <name>substrate</name>
    </ligand>
</feature>
<keyword evidence="12" id="KW-1185">Reference proteome</keyword>
<keyword evidence="9" id="KW-0963">Cytoplasm</keyword>
<protein>
    <recommendedName>
        <fullName evidence="4 9">Phosphoglycerate kinase</fullName>
        <ecNumber evidence="4 9">2.7.2.3</ecNumber>
    </recommendedName>
</protein>
<dbReference type="PIRSF" id="PIRSF000724">
    <property type="entry name" value="Pgk"/>
    <property type="match status" value="1"/>
</dbReference>
<dbReference type="HAMAP" id="MF_00145">
    <property type="entry name" value="Phosphoglyc_kinase"/>
    <property type="match status" value="1"/>
</dbReference>
<feature type="binding site" evidence="9">
    <location>
        <begin position="59"/>
        <end position="62"/>
    </location>
    <ligand>
        <name>substrate</name>
    </ligand>
</feature>
<evidence type="ECO:0000256" key="2">
    <source>
        <dbReference type="ARBA" id="ARBA00008982"/>
    </source>
</evidence>
<feature type="binding site" evidence="9">
    <location>
        <position position="197"/>
    </location>
    <ligand>
        <name>ATP</name>
        <dbReference type="ChEBI" id="CHEBI:30616"/>
    </ligand>
</feature>
<comment type="caution">
    <text evidence="11">The sequence shown here is derived from an EMBL/GenBank/DDBJ whole genome shotgun (WGS) entry which is preliminary data.</text>
</comment>
<evidence type="ECO:0000313" key="12">
    <source>
        <dbReference type="Proteomes" id="UP001528823"/>
    </source>
</evidence>
<evidence type="ECO:0000256" key="1">
    <source>
        <dbReference type="ARBA" id="ARBA00000642"/>
    </source>
</evidence>
<dbReference type="PANTHER" id="PTHR11406">
    <property type="entry name" value="PHOSPHOGLYCERATE KINASE"/>
    <property type="match status" value="1"/>
</dbReference>
<dbReference type="InterPro" id="IPR001576">
    <property type="entry name" value="Phosphoglycerate_kinase"/>
</dbReference>
<dbReference type="PROSITE" id="PS00111">
    <property type="entry name" value="PGLYCERATE_KINASE"/>
    <property type="match status" value="1"/>
</dbReference>
<dbReference type="SUPFAM" id="SSF53748">
    <property type="entry name" value="Phosphoglycerate kinase"/>
    <property type="match status" value="1"/>
</dbReference>
<keyword evidence="9" id="KW-0324">Glycolysis</keyword>
<comment type="caution">
    <text evidence="9">Lacks conserved residue(s) required for the propagation of feature annotation.</text>
</comment>
<comment type="similarity">
    <text evidence="2 9 10">Belongs to the phosphoglycerate kinase family.</text>
</comment>
<dbReference type="GO" id="GO:0016301">
    <property type="term" value="F:kinase activity"/>
    <property type="evidence" value="ECO:0007669"/>
    <property type="project" value="UniProtKB-KW"/>
</dbReference>
<comment type="subunit">
    <text evidence="3 9">Monomer.</text>
</comment>
<name>A0ABT5UB83_9GAMM</name>
<proteinExistence type="inferred from homology"/>
<keyword evidence="8 9" id="KW-0067">ATP-binding</keyword>
<comment type="subcellular location">
    <subcellularLocation>
        <location evidence="9">Cytoplasm</location>
    </subcellularLocation>
</comment>
<dbReference type="PANTHER" id="PTHR11406:SF23">
    <property type="entry name" value="PHOSPHOGLYCERATE KINASE 1, CHLOROPLASTIC-RELATED"/>
    <property type="match status" value="1"/>
</dbReference>
<accession>A0ABT5UB83</accession>
<dbReference type="Gene3D" id="3.40.50.1260">
    <property type="entry name" value="Phosphoglycerate kinase, N-terminal domain"/>
    <property type="match status" value="2"/>
</dbReference>
<dbReference type="InterPro" id="IPR036043">
    <property type="entry name" value="Phosphoglycerate_kinase_sf"/>
</dbReference>